<feature type="region of interest" description="Disordered" evidence="9">
    <location>
        <begin position="32"/>
        <end position="52"/>
    </location>
</feature>
<dbReference type="InterPro" id="IPR005341">
    <property type="entry name" value="Tim16"/>
</dbReference>
<keyword evidence="7" id="KW-0496">Mitochondrion</keyword>
<evidence type="ECO:0000256" key="5">
    <source>
        <dbReference type="ARBA" id="ARBA00022927"/>
    </source>
</evidence>
<dbReference type="PANTHER" id="PTHR12388">
    <property type="entry name" value="MITOCHONDRIA ASSOCIATED GRANULOCYTE MACROPHAGE CSF SIGNALING MOLECULE"/>
    <property type="match status" value="1"/>
</dbReference>
<gene>
    <name evidence="10" type="ORF">OFUS_LOCUS26487</name>
</gene>
<keyword evidence="6" id="KW-0811">Translocation</keyword>
<comment type="caution">
    <text evidence="10">The sequence shown here is derived from an EMBL/GenBank/DDBJ whole genome shotgun (WGS) entry which is preliminary data.</text>
</comment>
<name>A0A8J1TH31_OWEFU</name>
<evidence type="ECO:0000256" key="7">
    <source>
        <dbReference type="ARBA" id="ARBA00023128"/>
    </source>
</evidence>
<evidence type="ECO:0000256" key="2">
    <source>
        <dbReference type="ARBA" id="ARBA00008817"/>
    </source>
</evidence>
<dbReference type="Gene3D" id="1.10.287.110">
    <property type="entry name" value="DnaJ domain"/>
    <property type="match status" value="1"/>
</dbReference>
<dbReference type="EMBL" id="CAIIXF020000124">
    <property type="protein sequence ID" value="CAH1802845.1"/>
    <property type="molecule type" value="Genomic_DNA"/>
</dbReference>
<evidence type="ECO:0000256" key="8">
    <source>
        <dbReference type="ARBA" id="ARBA00023136"/>
    </source>
</evidence>
<dbReference type="AlphaFoldDB" id="A0A8J1TH31"/>
<reference evidence="10" key="1">
    <citation type="submission" date="2022-03" db="EMBL/GenBank/DDBJ databases">
        <authorList>
            <person name="Martin C."/>
        </authorList>
    </citation>
    <scope>NUCLEOTIDE SEQUENCE</scope>
</reference>
<evidence type="ECO:0000256" key="4">
    <source>
        <dbReference type="ARBA" id="ARBA00022792"/>
    </source>
</evidence>
<dbReference type="FunFam" id="1.10.287.110:FF:000006">
    <property type="entry name" value="Import inner membrane translocase subunit TIM16"/>
    <property type="match status" value="1"/>
</dbReference>
<evidence type="ECO:0000256" key="6">
    <source>
        <dbReference type="ARBA" id="ARBA00023010"/>
    </source>
</evidence>
<evidence type="ECO:0000256" key="3">
    <source>
        <dbReference type="ARBA" id="ARBA00022448"/>
    </source>
</evidence>
<keyword evidence="4" id="KW-0999">Mitochondrion inner membrane</keyword>
<evidence type="ECO:0000313" key="11">
    <source>
        <dbReference type="Proteomes" id="UP000749559"/>
    </source>
</evidence>
<evidence type="ECO:0000256" key="1">
    <source>
        <dbReference type="ARBA" id="ARBA00004637"/>
    </source>
</evidence>
<dbReference type="OrthoDB" id="10262892at2759"/>
<proteinExistence type="inferred from homology"/>
<sequence>MLPKYIAQIVVTGVQIVGRALARAVKQEIRTSQQAAEARRSTSGGDSSKSAAKDTYLGMTLEEAKQILNLERGKILTKEDIQEIEKTYKHLFDVNDRKKGGSFYLQSKVVRAKERIDTELDIETKQENTTDSNASDKPKDS</sequence>
<feature type="region of interest" description="Disordered" evidence="9">
    <location>
        <begin position="116"/>
        <end position="141"/>
    </location>
</feature>
<organism evidence="10 11">
    <name type="scientific">Owenia fusiformis</name>
    <name type="common">Polychaete worm</name>
    <dbReference type="NCBI Taxonomy" id="6347"/>
    <lineage>
        <taxon>Eukaryota</taxon>
        <taxon>Metazoa</taxon>
        <taxon>Spiralia</taxon>
        <taxon>Lophotrochozoa</taxon>
        <taxon>Annelida</taxon>
        <taxon>Polychaeta</taxon>
        <taxon>Sedentaria</taxon>
        <taxon>Canalipalpata</taxon>
        <taxon>Sabellida</taxon>
        <taxon>Oweniida</taxon>
        <taxon>Oweniidae</taxon>
        <taxon>Owenia</taxon>
    </lineage>
</organism>
<dbReference type="GO" id="GO:0030150">
    <property type="term" value="P:protein import into mitochondrial matrix"/>
    <property type="evidence" value="ECO:0007669"/>
    <property type="project" value="InterPro"/>
</dbReference>
<keyword evidence="5" id="KW-0653">Protein transport</keyword>
<dbReference type="InterPro" id="IPR036869">
    <property type="entry name" value="J_dom_sf"/>
</dbReference>
<keyword evidence="8" id="KW-0472">Membrane</keyword>
<dbReference type="GO" id="GO:0005744">
    <property type="term" value="C:TIM23 mitochondrial import inner membrane translocase complex"/>
    <property type="evidence" value="ECO:0007669"/>
    <property type="project" value="InterPro"/>
</dbReference>
<keyword evidence="11" id="KW-1185">Reference proteome</keyword>
<dbReference type="Pfam" id="PF03656">
    <property type="entry name" value="Pam16"/>
    <property type="match status" value="1"/>
</dbReference>
<accession>A0A8J1TH31</accession>
<dbReference type="Proteomes" id="UP000749559">
    <property type="component" value="Unassembled WGS sequence"/>
</dbReference>
<protein>
    <submittedName>
        <fullName evidence="10">Uncharacterized protein</fullName>
    </submittedName>
</protein>
<dbReference type="PANTHER" id="PTHR12388:SF0">
    <property type="entry name" value="MITOCHONDRIAL IMPORT INNER MEMBRANE TRANSLOCASE SUBUNIT TIM16"/>
    <property type="match status" value="1"/>
</dbReference>
<evidence type="ECO:0000313" key="10">
    <source>
        <dbReference type="EMBL" id="CAH1802845.1"/>
    </source>
</evidence>
<evidence type="ECO:0000256" key="9">
    <source>
        <dbReference type="SAM" id="MobiDB-lite"/>
    </source>
</evidence>
<feature type="compositionally biased region" description="Polar residues" evidence="9">
    <location>
        <begin position="32"/>
        <end position="50"/>
    </location>
</feature>
<comment type="similarity">
    <text evidence="2">Belongs to the TIM16/PAM16 family.</text>
</comment>
<keyword evidence="3" id="KW-0813">Transport</keyword>
<comment type="subcellular location">
    <subcellularLocation>
        <location evidence="1">Mitochondrion inner membrane</location>
        <topology evidence="1">Peripheral membrane protein</topology>
    </subcellularLocation>
</comment>